<evidence type="ECO:0000313" key="9">
    <source>
        <dbReference type="Proteomes" id="UP000598174"/>
    </source>
</evidence>
<feature type="transmembrane region" description="Helical" evidence="6">
    <location>
        <begin position="290"/>
        <end position="314"/>
    </location>
</feature>
<dbReference type="EMBL" id="BOMM01000067">
    <property type="protein sequence ID" value="GIE15443.1"/>
    <property type="molecule type" value="Genomic_DNA"/>
</dbReference>
<accession>A0A919J7F1</accession>
<evidence type="ECO:0000313" key="8">
    <source>
        <dbReference type="EMBL" id="GIE15443.1"/>
    </source>
</evidence>
<dbReference type="InterPro" id="IPR003838">
    <property type="entry name" value="ABC3_permease_C"/>
</dbReference>
<evidence type="ECO:0000256" key="1">
    <source>
        <dbReference type="ARBA" id="ARBA00004651"/>
    </source>
</evidence>
<evidence type="ECO:0000256" key="4">
    <source>
        <dbReference type="ARBA" id="ARBA00022989"/>
    </source>
</evidence>
<evidence type="ECO:0000256" key="2">
    <source>
        <dbReference type="ARBA" id="ARBA00022475"/>
    </source>
</evidence>
<name>A0A919J7F1_9ACTN</name>
<comment type="subcellular location">
    <subcellularLocation>
        <location evidence="1">Cell membrane</location>
        <topology evidence="1">Multi-pass membrane protein</topology>
    </subcellularLocation>
</comment>
<dbReference type="RefSeq" id="WP_203821812.1">
    <property type="nucleotide sequence ID" value="NZ_BAAABP010000019.1"/>
</dbReference>
<organism evidence="8 9">
    <name type="scientific">Paractinoplanes ferrugineus</name>
    <dbReference type="NCBI Taxonomy" id="113564"/>
    <lineage>
        <taxon>Bacteria</taxon>
        <taxon>Bacillati</taxon>
        <taxon>Actinomycetota</taxon>
        <taxon>Actinomycetes</taxon>
        <taxon>Micromonosporales</taxon>
        <taxon>Micromonosporaceae</taxon>
        <taxon>Paractinoplanes</taxon>
    </lineage>
</organism>
<feature type="transmembrane region" description="Helical" evidence="6">
    <location>
        <begin position="661"/>
        <end position="684"/>
    </location>
</feature>
<protein>
    <recommendedName>
        <fullName evidence="7">ABC3 transporter permease C-terminal domain-containing protein</fullName>
    </recommendedName>
</protein>
<feature type="transmembrane region" description="Helical" evidence="6">
    <location>
        <begin position="196"/>
        <end position="222"/>
    </location>
</feature>
<comment type="caution">
    <text evidence="8">The sequence shown here is derived from an EMBL/GenBank/DDBJ whole genome shotgun (WGS) entry which is preliminary data.</text>
</comment>
<feature type="transmembrane region" description="Helical" evidence="6">
    <location>
        <begin position="422"/>
        <end position="441"/>
    </location>
</feature>
<feature type="transmembrane region" description="Helical" evidence="6">
    <location>
        <begin position="364"/>
        <end position="384"/>
    </location>
</feature>
<dbReference type="Proteomes" id="UP000598174">
    <property type="component" value="Unassembled WGS sequence"/>
</dbReference>
<keyword evidence="5 6" id="KW-0472">Membrane</keyword>
<feature type="transmembrane region" description="Helical" evidence="6">
    <location>
        <begin position="20"/>
        <end position="40"/>
    </location>
</feature>
<feature type="transmembrane region" description="Helical" evidence="6">
    <location>
        <begin position="618"/>
        <end position="640"/>
    </location>
</feature>
<keyword evidence="2" id="KW-1003">Cell membrane</keyword>
<dbReference type="AlphaFoldDB" id="A0A919J7F1"/>
<evidence type="ECO:0000259" key="7">
    <source>
        <dbReference type="Pfam" id="PF02687"/>
    </source>
</evidence>
<evidence type="ECO:0000256" key="6">
    <source>
        <dbReference type="SAM" id="Phobius"/>
    </source>
</evidence>
<dbReference type="PANTHER" id="PTHR30287:SF2">
    <property type="entry name" value="BLL1001 PROTEIN"/>
    <property type="match status" value="1"/>
</dbReference>
<dbReference type="PANTHER" id="PTHR30287">
    <property type="entry name" value="MEMBRANE COMPONENT OF PREDICTED ABC SUPERFAMILY METABOLITE UPTAKE TRANSPORTER"/>
    <property type="match status" value="1"/>
</dbReference>
<feature type="transmembrane region" description="Helical" evidence="6">
    <location>
        <begin position="243"/>
        <end position="270"/>
    </location>
</feature>
<proteinExistence type="predicted"/>
<gene>
    <name evidence="8" type="ORF">Afe05nite_72830</name>
</gene>
<keyword evidence="3 6" id="KW-0812">Transmembrane</keyword>
<feature type="domain" description="ABC3 transporter permease C-terminal" evidence="7">
    <location>
        <begin position="203"/>
        <end position="316"/>
    </location>
</feature>
<keyword evidence="4 6" id="KW-1133">Transmembrane helix</keyword>
<reference evidence="8" key="1">
    <citation type="submission" date="2021-01" db="EMBL/GenBank/DDBJ databases">
        <title>Whole genome shotgun sequence of Actinoplanes ferrugineus NBRC 15555.</title>
        <authorList>
            <person name="Komaki H."/>
            <person name="Tamura T."/>
        </authorList>
    </citation>
    <scope>NUCLEOTIDE SEQUENCE</scope>
    <source>
        <strain evidence="8">NBRC 15555</strain>
    </source>
</reference>
<evidence type="ECO:0000256" key="5">
    <source>
        <dbReference type="ARBA" id="ARBA00023136"/>
    </source>
</evidence>
<keyword evidence="9" id="KW-1185">Reference proteome</keyword>
<feature type="domain" description="ABC3 transporter permease C-terminal" evidence="7">
    <location>
        <begin position="618"/>
        <end position="730"/>
    </location>
</feature>
<dbReference type="Pfam" id="PF02687">
    <property type="entry name" value="FtsX"/>
    <property type="match status" value="2"/>
</dbReference>
<sequence length="739" mass="77189">MIRLGLRMAVAGGRAAVARLAIIGAAVAIGVGLVLAALAGTTAVQRQNAHYGWLNSAHAEAATGPSAADPAWWAFREDYFRGRSIARIDVAVTGPHAPVPPGLSALPGPGEYAVSPALAELLRTTPPDQLSERFPGRRTAVLGRDALASPDLLIAVVGRTPADVAGLRDATQLTRFVSVSPEHCLRCYVGTGINGMALILAVVVAALLFPLLIFIGVATRLSAARREQRLAAMRLVGATPRQVATLATIESMIAATAGTLLGFGLFLLLRPVLAHVPFTGLRFFLDDLELTWPAALLMLFGVPIGAALSARLALRRVRMSPLGVMRRVTPKPPRAWRLLPLIAGLAELTWFVGRKPYTTNGQTAAYLSGILVVMIGVVVAGPWVTMTGSRLLARLARRPAGVIAGRRLADDPRAGFRSISGLALALFVGSVATGVITSYVAERGDSAATPIIHNLMTVTSWSGHGQQPLDQASVPPSLTAVPGVRAVVLIRDNPQIDKNDPNSWPGLISCADLTRIPGSGHCSPGAAAAQVFPNLVPPYGGSVRGGSDPQWPPAPEVPLDRQAVIGVAVDTDGSPAALETSRTLLENAFPQVDGAASEGDIRDDSTRLLRQMQRLADIVIIASLVIAGCSLAVSITGGLNERKRPFAVLRLAGLRLSDLRGVVLLESAVPLLAVSAVAVAAGFVSAALFLKSQLGYELRPPGAGYYAVTGTGLLVSLALIASTMPLLRRLTGPASVRND</sequence>
<feature type="transmembrane region" description="Helical" evidence="6">
    <location>
        <begin position="704"/>
        <end position="727"/>
    </location>
</feature>
<dbReference type="InterPro" id="IPR038766">
    <property type="entry name" value="Membrane_comp_ABC_pdt"/>
</dbReference>
<dbReference type="GO" id="GO:0005886">
    <property type="term" value="C:plasma membrane"/>
    <property type="evidence" value="ECO:0007669"/>
    <property type="project" value="UniProtKB-SubCell"/>
</dbReference>
<evidence type="ECO:0000256" key="3">
    <source>
        <dbReference type="ARBA" id="ARBA00022692"/>
    </source>
</evidence>